<keyword evidence="7 10" id="KW-0445">Lipid transport</keyword>
<dbReference type="RefSeq" id="XP_066935312.1">
    <property type="nucleotide sequence ID" value="XM_067079211.1"/>
</dbReference>
<dbReference type="EnsemblMetazoa" id="CLYHEMT005894.1">
    <property type="protein sequence ID" value="CLYHEMP005894.1"/>
    <property type="gene ID" value="CLYHEMG005894"/>
</dbReference>
<comment type="similarity">
    <text evidence="2 10">Belongs to the ARV1 family.</text>
</comment>
<evidence type="ECO:0000256" key="1">
    <source>
        <dbReference type="ARBA" id="ARBA00004477"/>
    </source>
</evidence>
<name>A0A7M5V4C6_9CNID</name>
<evidence type="ECO:0000256" key="10">
    <source>
        <dbReference type="RuleBase" id="RU368065"/>
    </source>
</evidence>
<protein>
    <recommendedName>
        <fullName evidence="10">Protein ARV</fullName>
    </recommendedName>
</protein>
<evidence type="ECO:0000313" key="11">
    <source>
        <dbReference type="EnsemblMetazoa" id="CLYHEMP005894.1"/>
    </source>
</evidence>
<keyword evidence="8 10" id="KW-0443">Lipid metabolism</keyword>
<evidence type="ECO:0000256" key="8">
    <source>
        <dbReference type="ARBA" id="ARBA00023098"/>
    </source>
</evidence>
<dbReference type="InterPro" id="IPR007290">
    <property type="entry name" value="Arv1"/>
</dbReference>
<evidence type="ECO:0000256" key="4">
    <source>
        <dbReference type="ARBA" id="ARBA00022692"/>
    </source>
</evidence>
<dbReference type="Pfam" id="PF04161">
    <property type="entry name" value="Arv1"/>
    <property type="match status" value="1"/>
</dbReference>
<dbReference type="Proteomes" id="UP000594262">
    <property type="component" value="Unplaced"/>
</dbReference>
<organism evidence="11 12">
    <name type="scientific">Clytia hemisphaerica</name>
    <dbReference type="NCBI Taxonomy" id="252671"/>
    <lineage>
        <taxon>Eukaryota</taxon>
        <taxon>Metazoa</taxon>
        <taxon>Cnidaria</taxon>
        <taxon>Hydrozoa</taxon>
        <taxon>Hydroidolina</taxon>
        <taxon>Leptothecata</taxon>
        <taxon>Obeliida</taxon>
        <taxon>Clytiidae</taxon>
        <taxon>Clytia</taxon>
    </lineage>
</organism>
<dbReference type="AlphaFoldDB" id="A0A7M5V4C6"/>
<evidence type="ECO:0000256" key="5">
    <source>
        <dbReference type="ARBA" id="ARBA00022824"/>
    </source>
</evidence>
<dbReference type="GO" id="GO:0032541">
    <property type="term" value="C:cortical endoplasmic reticulum"/>
    <property type="evidence" value="ECO:0007669"/>
    <property type="project" value="TreeGrafter"/>
</dbReference>
<evidence type="ECO:0000313" key="12">
    <source>
        <dbReference type="Proteomes" id="UP000594262"/>
    </source>
</evidence>
<evidence type="ECO:0000256" key="6">
    <source>
        <dbReference type="ARBA" id="ARBA00022989"/>
    </source>
</evidence>
<evidence type="ECO:0000256" key="3">
    <source>
        <dbReference type="ARBA" id="ARBA00022448"/>
    </source>
</evidence>
<evidence type="ECO:0000256" key="2">
    <source>
        <dbReference type="ARBA" id="ARBA00009187"/>
    </source>
</evidence>
<keyword evidence="3 10" id="KW-0813">Transport</keyword>
<dbReference type="GO" id="GO:0005794">
    <property type="term" value="C:Golgi apparatus"/>
    <property type="evidence" value="ECO:0007669"/>
    <property type="project" value="TreeGrafter"/>
</dbReference>
<comment type="subcellular location">
    <subcellularLocation>
        <location evidence="1 10">Endoplasmic reticulum membrane</location>
        <topology evidence="1 10">Multi-pass membrane protein</topology>
    </subcellularLocation>
</comment>
<keyword evidence="12" id="KW-1185">Reference proteome</keyword>
<comment type="function">
    <text evidence="10">Mediator of sterol homeostasis involved in sterol uptake, trafficking and distribution into membranes.</text>
</comment>
<dbReference type="PANTHER" id="PTHR14467:SF0">
    <property type="entry name" value="PROTEIN ARV1"/>
    <property type="match status" value="1"/>
</dbReference>
<dbReference type="PANTHER" id="PTHR14467">
    <property type="entry name" value="ARV1"/>
    <property type="match status" value="1"/>
</dbReference>
<sequence length="239" mass="28107">MQMEMKDNFVCVECGRKAKSIFKRYENGITKLSRCVYCGHLVDEYTELDGVLVFLNLLLHKIQAFRHLIYNRTFTNHKKWLFLYMLTDIYSKWCFISKWRCKEKEQSEMEKWNDFMTNYFLMLTIVTLCEYITQTIVALCLIKSIAVKNGYHNLSMEKIVQVLIISQYGRLFNMAVAIWSSDDYLFFMLAQCLIFTTSVQSFRVLLSRSSMLVSMVTSVISLATSFLVAMVAQYHFISL</sequence>
<feature type="transmembrane region" description="Helical" evidence="10">
    <location>
        <begin position="212"/>
        <end position="237"/>
    </location>
</feature>
<dbReference type="GO" id="GO:0032366">
    <property type="term" value="P:intracellular sterol transport"/>
    <property type="evidence" value="ECO:0007669"/>
    <property type="project" value="UniProtKB-UniRule"/>
</dbReference>
<keyword evidence="4 10" id="KW-0812">Transmembrane</keyword>
<feature type="transmembrane region" description="Helical" evidence="10">
    <location>
        <begin position="119"/>
        <end position="142"/>
    </location>
</feature>
<reference evidence="11" key="1">
    <citation type="submission" date="2021-01" db="UniProtKB">
        <authorList>
            <consortium name="EnsemblMetazoa"/>
        </authorList>
    </citation>
    <scope>IDENTIFICATION</scope>
</reference>
<proteinExistence type="inferred from homology"/>
<dbReference type="OrthoDB" id="2192830at2759"/>
<evidence type="ECO:0000256" key="7">
    <source>
        <dbReference type="ARBA" id="ARBA00023055"/>
    </source>
</evidence>
<feature type="transmembrane region" description="Helical" evidence="10">
    <location>
        <begin position="185"/>
        <end position="205"/>
    </location>
</feature>
<keyword evidence="5 10" id="KW-0256">Endoplasmic reticulum</keyword>
<evidence type="ECO:0000256" key="9">
    <source>
        <dbReference type="ARBA" id="ARBA00023136"/>
    </source>
</evidence>
<dbReference type="GO" id="GO:0016125">
    <property type="term" value="P:sterol metabolic process"/>
    <property type="evidence" value="ECO:0007669"/>
    <property type="project" value="UniProtKB-UniRule"/>
</dbReference>
<keyword evidence="9 10" id="KW-0472">Membrane</keyword>
<keyword evidence="6 10" id="KW-1133">Transmembrane helix</keyword>
<dbReference type="GO" id="GO:0005789">
    <property type="term" value="C:endoplasmic reticulum membrane"/>
    <property type="evidence" value="ECO:0007669"/>
    <property type="project" value="UniProtKB-SubCell"/>
</dbReference>
<dbReference type="GO" id="GO:0097036">
    <property type="term" value="P:regulation of plasma membrane sterol distribution"/>
    <property type="evidence" value="ECO:0007669"/>
    <property type="project" value="UniProtKB-UniRule"/>
</dbReference>
<dbReference type="GO" id="GO:0006665">
    <property type="term" value="P:sphingolipid metabolic process"/>
    <property type="evidence" value="ECO:0007669"/>
    <property type="project" value="TreeGrafter"/>
</dbReference>
<dbReference type="GeneID" id="136822903"/>
<accession>A0A7M5V4C6</accession>